<name>A0A451A3B2_9GAMM</name>
<evidence type="ECO:0000256" key="1">
    <source>
        <dbReference type="SAM" id="MobiDB-lite"/>
    </source>
</evidence>
<evidence type="ECO:0000313" key="2">
    <source>
        <dbReference type="EMBL" id="VFK60525.1"/>
    </source>
</evidence>
<gene>
    <name evidence="2" type="ORF">BECKTUN1418D_GA0071000_11264</name>
</gene>
<feature type="compositionally biased region" description="Basic and acidic residues" evidence="1">
    <location>
        <begin position="17"/>
        <end position="45"/>
    </location>
</feature>
<protein>
    <submittedName>
        <fullName evidence="2">Uncharacterized protein</fullName>
    </submittedName>
</protein>
<sequence length="45" mass="5283">MNDEDTLRPEYPSKLIESGERGKYAKRYREGTKSGERRQEPTGYC</sequence>
<dbReference type="AlphaFoldDB" id="A0A451A3B2"/>
<reference evidence="2" key="1">
    <citation type="submission" date="2019-02" db="EMBL/GenBank/DDBJ databases">
        <authorList>
            <person name="Gruber-Vodicka R. H."/>
            <person name="Seah K. B. B."/>
        </authorList>
    </citation>
    <scope>NUCLEOTIDE SEQUENCE</scope>
    <source>
        <strain evidence="2">BECK_BY1</strain>
    </source>
</reference>
<proteinExistence type="predicted"/>
<dbReference type="EMBL" id="CAADFX010000126">
    <property type="protein sequence ID" value="VFK60525.1"/>
    <property type="molecule type" value="Genomic_DNA"/>
</dbReference>
<organism evidence="2">
    <name type="scientific">Candidatus Kentrum sp. TUN</name>
    <dbReference type="NCBI Taxonomy" id="2126343"/>
    <lineage>
        <taxon>Bacteria</taxon>
        <taxon>Pseudomonadati</taxon>
        <taxon>Pseudomonadota</taxon>
        <taxon>Gammaproteobacteria</taxon>
        <taxon>Candidatus Kentrum</taxon>
    </lineage>
</organism>
<accession>A0A451A3B2</accession>
<feature type="region of interest" description="Disordered" evidence="1">
    <location>
        <begin position="1"/>
        <end position="45"/>
    </location>
</feature>